<gene>
    <name evidence="7" type="ORF">QTG54_011091</name>
</gene>
<dbReference type="PANTHER" id="PTHR10015:SF427">
    <property type="entry name" value="HEAT SHOCK FACTOR PROTEIN"/>
    <property type="match status" value="1"/>
</dbReference>
<evidence type="ECO:0000256" key="1">
    <source>
        <dbReference type="ARBA" id="ARBA00004123"/>
    </source>
</evidence>
<dbReference type="Gene3D" id="1.10.10.10">
    <property type="entry name" value="Winged helix-like DNA-binding domain superfamily/Winged helix DNA-binding domain"/>
    <property type="match status" value="2"/>
</dbReference>
<name>A0AAD8Y2V3_9STRA</name>
<evidence type="ECO:0000256" key="2">
    <source>
        <dbReference type="ARBA" id="ARBA00023125"/>
    </source>
</evidence>
<evidence type="ECO:0000313" key="8">
    <source>
        <dbReference type="Proteomes" id="UP001224775"/>
    </source>
</evidence>
<dbReference type="GO" id="GO:0003700">
    <property type="term" value="F:DNA-binding transcription factor activity"/>
    <property type="evidence" value="ECO:0007669"/>
    <property type="project" value="InterPro"/>
</dbReference>
<keyword evidence="7" id="KW-0346">Stress response</keyword>
<dbReference type="Pfam" id="PF00447">
    <property type="entry name" value="HSF_DNA-bind"/>
    <property type="match status" value="2"/>
</dbReference>
<dbReference type="SUPFAM" id="SSF46785">
    <property type="entry name" value="Winged helix' DNA-binding domain"/>
    <property type="match status" value="2"/>
</dbReference>
<organism evidence="7 8">
    <name type="scientific">Skeletonema marinoi</name>
    <dbReference type="NCBI Taxonomy" id="267567"/>
    <lineage>
        <taxon>Eukaryota</taxon>
        <taxon>Sar</taxon>
        <taxon>Stramenopiles</taxon>
        <taxon>Ochrophyta</taxon>
        <taxon>Bacillariophyta</taxon>
        <taxon>Coscinodiscophyceae</taxon>
        <taxon>Thalassiosirophycidae</taxon>
        <taxon>Thalassiosirales</taxon>
        <taxon>Skeletonemataceae</taxon>
        <taxon>Skeletonema</taxon>
        <taxon>Skeletonema marinoi-dohrnii complex</taxon>
    </lineage>
</organism>
<feature type="domain" description="HSF-type DNA-binding" evidence="6">
    <location>
        <begin position="339"/>
        <end position="428"/>
    </location>
</feature>
<evidence type="ECO:0000256" key="5">
    <source>
        <dbReference type="SAM" id="MobiDB-lite"/>
    </source>
</evidence>
<dbReference type="PANTHER" id="PTHR10015">
    <property type="entry name" value="HEAT SHOCK TRANSCRIPTION FACTOR"/>
    <property type="match status" value="1"/>
</dbReference>
<feature type="compositionally biased region" description="Basic residues" evidence="5">
    <location>
        <begin position="172"/>
        <end position="184"/>
    </location>
</feature>
<keyword evidence="3" id="KW-0539">Nucleus</keyword>
<feature type="domain" description="HSF-type DNA-binding" evidence="6">
    <location>
        <begin position="206"/>
        <end position="295"/>
    </location>
</feature>
<sequence length="433" mass="50267">MDREHEHEQLSDIITLLPCPRPQPSLLPLSLNNMPRETRMMMDQLAAAAMEDEASYAPSWQETFRQLKDFQKLGNAKSLPPRLIKWMDAQRRRYKLYGVGRKKTVGIIKHRIAQLNSVGFDWYQGEEKRPDHDPRPTVILPLSQRPMKSSLTYSQRTAAPPPQVEYSSQPIRRNKKKTAHRPRPRSPAGGGNIEIPMHSMDRKQLLNAGFPEQLFHMLNGASERAHHLLNWSPDGSSFEIFDTKNVGNFIRQYFRHSNLSSLRRMLHLYSFSTANNVYRHPHFYRGSSLSDIKRHVVLSQSQKNESNSIEEIVPIRCNKDTKTGHDIGAEEESSKKVMSNSVFPEQLFNMVNDGSKTHPHLLNWSPEGDAFEILDTKNVGNFIRHYFRHGKVSSLRRMLHLYQFQTSNNVFRHPNFHRDRSLSDIKRYVVKKA</sequence>
<reference evidence="7" key="1">
    <citation type="submission" date="2023-06" db="EMBL/GenBank/DDBJ databases">
        <title>Survivors Of The Sea: Transcriptome response of Skeletonema marinoi to long-term dormancy.</title>
        <authorList>
            <person name="Pinder M.I.M."/>
            <person name="Kourtchenko O."/>
            <person name="Robertson E.K."/>
            <person name="Larsson T."/>
            <person name="Maumus F."/>
            <person name="Osuna-Cruz C.M."/>
            <person name="Vancaester E."/>
            <person name="Stenow R."/>
            <person name="Vandepoele K."/>
            <person name="Ploug H."/>
            <person name="Bruchert V."/>
            <person name="Godhe A."/>
            <person name="Topel M."/>
        </authorList>
    </citation>
    <scope>NUCLEOTIDE SEQUENCE</scope>
    <source>
        <strain evidence="7">R05AC</strain>
    </source>
</reference>
<comment type="caution">
    <text evidence="7">The sequence shown here is derived from an EMBL/GenBank/DDBJ whole genome shotgun (WGS) entry which is preliminary data.</text>
</comment>
<evidence type="ECO:0000256" key="4">
    <source>
        <dbReference type="RuleBase" id="RU004020"/>
    </source>
</evidence>
<comment type="subcellular location">
    <subcellularLocation>
        <location evidence="1">Nucleus</location>
    </subcellularLocation>
</comment>
<keyword evidence="2" id="KW-0238">DNA-binding</keyword>
<dbReference type="InterPro" id="IPR036388">
    <property type="entry name" value="WH-like_DNA-bd_sf"/>
</dbReference>
<evidence type="ECO:0000256" key="3">
    <source>
        <dbReference type="ARBA" id="ARBA00023242"/>
    </source>
</evidence>
<dbReference type="SMART" id="SM00415">
    <property type="entry name" value="HSF"/>
    <property type="match status" value="2"/>
</dbReference>
<dbReference type="AlphaFoldDB" id="A0AAD8Y2V3"/>
<feature type="compositionally biased region" description="Polar residues" evidence="5">
    <location>
        <begin position="146"/>
        <end position="157"/>
    </location>
</feature>
<keyword evidence="8" id="KW-1185">Reference proteome</keyword>
<dbReference type="Proteomes" id="UP001224775">
    <property type="component" value="Unassembled WGS sequence"/>
</dbReference>
<feature type="region of interest" description="Disordered" evidence="5">
    <location>
        <begin position="126"/>
        <end position="195"/>
    </location>
</feature>
<comment type="similarity">
    <text evidence="4">Belongs to the HSF family.</text>
</comment>
<evidence type="ECO:0000313" key="7">
    <source>
        <dbReference type="EMBL" id="KAK1738422.1"/>
    </source>
</evidence>
<dbReference type="InterPro" id="IPR036390">
    <property type="entry name" value="WH_DNA-bd_sf"/>
</dbReference>
<evidence type="ECO:0000259" key="6">
    <source>
        <dbReference type="SMART" id="SM00415"/>
    </source>
</evidence>
<protein>
    <submittedName>
        <fullName evidence="7">Heat shock factor family protein</fullName>
    </submittedName>
</protein>
<dbReference type="GO" id="GO:0005634">
    <property type="term" value="C:nucleus"/>
    <property type="evidence" value="ECO:0007669"/>
    <property type="project" value="UniProtKB-SubCell"/>
</dbReference>
<dbReference type="InterPro" id="IPR000232">
    <property type="entry name" value="HSF_DNA-bd"/>
</dbReference>
<proteinExistence type="inferred from homology"/>
<dbReference type="EMBL" id="JATAAI010000021">
    <property type="protein sequence ID" value="KAK1738422.1"/>
    <property type="molecule type" value="Genomic_DNA"/>
</dbReference>
<accession>A0AAD8Y2V3</accession>
<feature type="compositionally biased region" description="Basic and acidic residues" evidence="5">
    <location>
        <begin position="126"/>
        <end position="135"/>
    </location>
</feature>
<dbReference type="GO" id="GO:0043565">
    <property type="term" value="F:sequence-specific DNA binding"/>
    <property type="evidence" value="ECO:0007669"/>
    <property type="project" value="InterPro"/>
</dbReference>